<evidence type="ECO:0000313" key="2">
    <source>
        <dbReference type="Proteomes" id="UP000237000"/>
    </source>
</evidence>
<comment type="caution">
    <text evidence="1">The sequence shown here is derived from an EMBL/GenBank/DDBJ whole genome shotgun (WGS) entry which is preliminary data.</text>
</comment>
<proteinExistence type="predicted"/>
<reference evidence="2" key="1">
    <citation type="submission" date="2016-06" db="EMBL/GenBank/DDBJ databases">
        <title>Parallel loss of symbiosis genes in relatives of nitrogen-fixing non-legume Parasponia.</title>
        <authorList>
            <person name="Van Velzen R."/>
            <person name="Holmer R."/>
            <person name="Bu F."/>
            <person name="Rutten L."/>
            <person name="Van Zeijl A."/>
            <person name="Liu W."/>
            <person name="Santuari L."/>
            <person name="Cao Q."/>
            <person name="Sharma T."/>
            <person name="Shen D."/>
            <person name="Roswanjaya Y."/>
            <person name="Wardhani T."/>
            <person name="Kalhor M.S."/>
            <person name="Jansen J."/>
            <person name="Van den Hoogen J."/>
            <person name="Gungor B."/>
            <person name="Hartog M."/>
            <person name="Hontelez J."/>
            <person name="Verver J."/>
            <person name="Yang W.-C."/>
            <person name="Schijlen E."/>
            <person name="Repin R."/>
            <person name="Schilthuizen M."/>
            <person name="Schranz E."/>
            <person name="Heidstra R."/>
            <person name="Miyata K."/>
            <person name="Fedorova E."/>
            <person name="Kohlen W."/>
            <person name="Bisseling T."/>
            <person name="Smit S."/>
            <person name="Geurts R."/>
        </authorList>
    </citation>
    <scope>NUCLEOTIDE SEQUENCE [LARGE SCALE GENOMIC DNA]</scope>
    <source>
        <strain evidence="2">cv. RG33-2</strain>
    </source>
</reference>
<dbReference type="OrthoDB" id="10429445at2759"/>
<name>A0A2P5BIN6_TREOI</name>
<gene>
    <name evidence="1" type="ORF">TorRG33x02_319620</name>
</gene>
<sequence>MDGCMLCSLFDLSSLDYYMRSDKDVGLEKKVVAGFSLRICLACDNAISTKGKISPSSQRERRRQERESALAMELELK</sequence>
<evidence type="ECO:0000313" key="1">
    <source>
        <dbReference type="EMBL" id="PON48659.1"/>
    </source>
</evidence>
<accession>A0A2P5BIN6</accession>
<dbReference type="Proteomes" id="UP000237000">
    <property type="component" value="Unassembled WGS sequence"/>
</dbReference>
<organism evidence="1 2">
    <name type="scientific">Trema orientale</name>
    <name type="common">Charcoal tree</name>
    <name type="synonym">Celtis orientalis</name>
    <dbReference type="NCBI Taxonomy" id="63057"/>
    <lineage>
        <taxon>Eukaryota</taxon>
        <taxon>Viridiplantae</taxon>
        <taxon>Streptophyta</taxon>
        <taxon>Embryophyta</taxon>
        <taxon>Tracheophyta</taxon>
        <taxon>Spermatophyta</taxon>
        <taxon>Magnoliopsida</taxon>
        <taxon>eudicotyledons</taxon>
        <taxon>Gunneridae</taxon>
        <taxon>Pentapetalae</taxon>
        <taxon>rosids</taxon>
        <taxon>fabids</taxon>
        <taxon>Rosales</taxon>
        <taxon>Cannabaceae</taxon>
        <taxon>Trema</taxon>
    </lineage>
</organism>
<dbReference type="InParanoid" id="A0A2P5BIN6"/>
<dbReference type="EMBL" id="JXTC01000513">
    <property type="protein sequence ID" value="PON48659.1"/>
    <property type="molecule type" value="Genomic_DNA"/>
</dbReference>
<dbReference type="AlphaFoldDB" id="A0A2P5BIN6"/>
<keyword evidence="2" id="KW-1185">Reference proteome</keyword>
<protein>
    <submittedName>
        <fullName evidence="1">Uncharacterized protein</fullName>
    </submittedName>
</protein>